<dbReference type="Proteomes" id="UP000265515">
    <property type="component" value="Unassembled WGS sequence"/>
</dbReference>
<gene>
    <name evidence="3" type="ORF">CBR_g38467</name>
</gene>
<accession>A0A388JP03</accession>
<feature type="compositionally biased region" description="Basic and acidic residues" evidence="2">
    <location>
        <begin position="180"/>
        <end position="192"/>
    </location>
</feature>
<feature type="compositionally biased region" description="Low complexity" evidence="2">
    <location>
        <begin position="160"/>
        <end position="176"/>
    </location>
</feature>
<evidence type="ECO:0000313" key="4">
    <source>
        <dbReference type="Proteomes" id="UP000265515"/>
    </source>
</evidence>
<evidence type="ECO:0000256" key="1">
    <source>
        <dbReference type="SAM" id="Coils"/>
    </source>
</evidence>
<reference evidence="3 4" key="1">
    <citation type="journal article" date="2018" name="Cell">
        <title>The Chara Genome: Secondary Complexity and Implications for Plant Terrestrialization.</title>
        <authorList>
            <person name="Nishiyama T."/>
            <person name="Sakayama H."/>
            <person name="Vries J.D."/>
            <person name="Buschmann H."/>
            <person name="Saint-Marcoux D."/>
            <person name="Ullrich K.K."/>
            <person name="Haas F.B."/>
            <person name="Vanderstraeten L."/>
            <person name="Becker D."/>
            <person name="Lang D."/>
            <person name="Vosolsobe S."/>
            <person name="Rombauts S."/>
            <person name="Wilhelmsson P.K.I."/>
            <person name="Janitza P."/>
            <person name="Kern R."/>
            <person name="Heyl A."/>
            <person name="Rumpler F."/>
            <person name="Villalobos L.I.A.C."/>
            <person name="Clay J.M."/>
            <person name="Skokan R."/>
            <person name="Toyoda A."/>
            <person name="Suzuki Y."/>
            <person name="Kagoshima H."/>
            <person name="Schijlen E."/>
            <person name="Tajeshwar N."/>
            <person name="Catarino B."/>
            <person name="Hetherington A.J."/>
            <person name="Saltykova A."/>
            <person name="Bonnot C."/>
            <person name="Breuninger H."/>
            <person name="Symeonidi A."/>
            <person name="Radhakrishnan G.V."/>
            <person name="Van Nieuwerburgh F."/>
            <person name="Deforce D."/>
            <person name="Chang C."/>
            <person name="Karol K.G."/>
            <person name="Hedrich R."/>
            <person name="Ulvskov P."/>
            <person name="Glockner G."/>
            <person name="Delwiche C.F."/>
            <person name="Petrasek J."/>
            <person name="Van de Peer Y."/>
            <person name="Friml J."/>
            <person name="Beilby M."/>
            <person name="Dolan L."/>
            <person name="Kohara Y."/>
            <person name="Sugano S."/>
            <person name="Fujiyama A."/>
            <person name="Delaux P.-M."/>
            <person name="Quint M."/>
            <person name="TheiBen G."/>
            <person name="Hagemann M."/>
            <person name="Harholt J."/>
            <person name="Dunand C."/>
            <person name="Zachgo S."/>
            <person name="Langdale J."/>
            <person name="Maumus F."/>
            <person name="Straeten D.V.D."/>
            <person name="Gould S.B."/>
            <person name="Rensing S.A."/>
        </authorList>
    </citation>
    <scope>NUCLEOTIDE SEQUENCE [LARGE SCALE GENOMIC DNA]</scope>
    <source>
        <strain evidence="3 4">S276</strain>
    </source>
</reference>
<evidence type="ECO:0000313" key="3">
    <source>
        <dbReference type="EMBL" id="GBG59442.1"/>
    </source>
</evidence>
<name>A0A388JP03_CHABU</name>
<dbReference type="EMBL" id="BFEA01000004">
    <property type="protein sequence ID" value="GBG59442.1"/>
    <property type="molecule type" value="Genomic_DNA"/>
</dbReference>
<evidence type="ECO:0000256" key="2">
    <source>
        <dbReference type="SAM" id="MobiDB-lite"/>
    </source>
</evidence>
<protein>
    <submittedName>
        <fullName evidence="3">Uncharacterized protein</fullName>
    </submittedName>
</protein>
<proteinExistence type="predicted"/>
<feature type="coiled-coil region" evidence="1">
    <location>
        <begin position="56"/>
        <end position="120"/>
    </location>
</feature>
<keyword evidence="1" id="KW-0175">Coiled coil</keyword>
<comment type="caution">
    <text evidence="3">The sequence shown here is derived from an EMBL/GenBank/DDBJ whole genome shotgun (WGS) entry which is preliminary data.</text>
</comment>
<dbReference type="Gramene" id="GBG59442">
    <property type="protein sequence ID" value="GBG59442"/>
    <property type="gene ID" value="CBR_g38467"/>
</dbReference>
<dbReference type="AlphaFoldDB" id="A0A388JP03"/>
<organism evidence="3 4">
    <name type="scientific">Chara braunii</name>
    <name type="common">Braun's stonewort</name>
    <dbReference type="NCBI Taxonomy" id="69332"/>
    <lineage>
        <taxon>Eukaryota</taxon>
        <taxon>Viridiplantae</taxon>
        <taxon>Streptophyta</taxon>
        <taxon>Charophyceae</taxon>
        <taxon>Charales</taxon>
        <taxon>Characeae</taxon>
        <taxon>Chara</taxon>
    </lineage>
</organism>
<keyword evidence="4" id="KW-1185">Reference proteome</keyword>
<feature type="region of interest" description="Disordered" evidence="2">
    <location>
        <begin position="160"/>
        <end position="217"/>
    </location>
</feature>
<sequence>METASGTYLFQLQRGGPLCKSMPQQGPEELLVKTVDIQRLATFSNSTTLSYIGVIKTQYEIEARRKEEKARRKLKNLKAEAKRFEAEEAKKCEKQALKKKEKLRKEAEQRAEMRKDLRLEMCMDLHEMNDEFIAEIKQTVLPACFPPQQEKGKQKMEYISEGYSSSSDSQERSNTSVTQKIKEKTGKLSITDKRKRGPEPVFEDSPPMESPAKRTPMRGTVKPVKLCMCLTRTKANQGENTPVGRKTRGSRKRVSPMKTPLTHRKSAIKKASPATTSATKVSLARMRYKDVVMKELKDLEAPELQKICKEEGIHYDKKIDVIFYIAEHRAQLTLGDGSPVKADVIALESDAGTVQQDEVLE</sequence>
<feature type="region of interest" description="Disordered" evidence="2">
    <location>
        <begin position="236"/>
        <end position="274"/>
    </location>
</feature>
<feature type="compositionally biased region" description="Basic residues" evidence="2">
    <location>
        <begin position="245"/>
        <end position="268"/>
    </location>
</feature>